<dbReference type="GO" id="GO:0005524">
    <property type="term" value="F:ATP binding"/>
    <property type="evidence" value="ECO:0007669"/>
    <property type="project" value="InterPro"/>
</dbReference>
<sequence length="177" mass="19652">MKKDGLIIAYIGEGKGKSTAAFGLALRAIGQEKKVCIIQFIKSNEQTGEAKFFKKLKNECEFIALGEGFVSIQGDTKTFKVHKNAAQKAIEVAEEIITSNKYEVIILDEIVVAMALKLITQAQIKKLLLLKKDHQTIVITGRGELGKIEKLCDLITQMKCIAHPFDQKVEAIRGIDY</sequence>
<accession>A0A1V5SF94</accession>
<dbReference type="AlphaFoldDB" id="A0A1V5SF94"/>
<dbReference type="EMBL" id="MWBO01000008">
    <property type="protein sequence ID" value="OQA53209.1"/>
    <property type="molecule type" value="Genomic_DNA"/>
</dbReference>
<dbReference type="GO" id="GO:0009236">
    <property type="term" value="P:cobalamin biosynthetic process"/>
    <property type="evidence" value="ECO:0007669"/>
    <property type="project" value="InterPro"/>
</dbReference>
<dbReference type="SUPFAM" id="SSF52540">
    <property type="entry name" value="P-loop containing nucleoside triphosphate hydrolases"/>
    <property type="match status" value="1"/>
</dbReference>
<dbReference type="Gene3D" id="3.40.50.300">
    <property type="entry name" value="P-loop containing nucleotide triphosphate hydrolases"/>
    <property type="match status" value="1"/>
</dbReference>
<dbReference type="PANTHER" id="PTHR46638:SF1">
    <property type="entry name" value="CORRINOID ADENOSYLTRANSFERASE"/>
    <property type="match status" value="1"/>
</dbReference>
<evidence type="ECO:0000313" key="1">
    <source>
        <dbReference type="EMBL" id="OQA53209.1"/>
    </source>
</evidence>
<reference evidence="1" key="1">
    <citation type="submission" date="2017-02" db="EMBL/GenBank/DDBJ databases">
        <title>Delving into the versatile metabolic prowess of the omnipresent phylum Bacteroidetes.</title>
        <authorList>
            <person name="Nobu M.K."/>
            <person name="Mei R."/>
            <person name="Narihiro T."/>
            <person name="Kuroda K."/>
            <person name="Liu W.-T."/>
        </authorList>
    </citation>
    <scope>NUCLEOTIDE SEQUENCE</scope>
    <source>
        <strain evidence="1">ADurb.Bin280</strain>
    </source>
</reference>
<dbReference type="InterPro" id="IPR027417">
    <property type="entry name" value="P-loop_NTPase"/>
</dbReference>
<name>A0A1V5SF94_9BACT</name>
<protein>
    <submittedName>
        <fullName evidence="1">Cob(I)yrinic acid a,c-diamide adenosyltransferase</fullName>
        <ecNumber evidence="1">2.5.1.17</ecNumber>
    </submittedName>
</protein>
<dbReference type="Pfam" id="PF02572">
    <property type="entry name" value="CobA_CobO_BtuR"/>
    <property type="match status" value="1"/>
</dbReference>
<dbReference type="InterPro" id="IPR003724">
    <property type="entry name" value="CblAdoTrfase_CobA"/>
</dbReference>
<organism evidence="1">
    <name type="scientific">candidate division WS2 bacterium ADurb.Bin280</name>
    <dbReference type="NCBI Taxonomy" id="1852829"/>
    <lineage>
        <taxon>Bacteria</taxon>
        <taxon>candidate division WS2</taxon>
    </lineage>
</organism>
<proteinExistence type="predicted"/>
<dbReference type="PIRSF" id="PIRSF015617">
    <property type="entry name" value="Adensltrnsf_CobA"/>
    <property type="match status" value="1"/>
</dbReference>
<dbReference type="PANTHER" id="PTHR46638">
    <property type="entry name" value="CORRINOID ADENOSYLTRANSFERASE"/>
    <property type="match status" value="1"/>
</dbReference>
<keyword evidence="1" id="KW-0808">Transferase</keyword>
<dbReference type="Proteomes" id="UP000485367">
    <property type="component" value="Unassembled WGS sequence"/>
</dbReference>
<dbReference type="EC" id="2.5.1.17" evidence="1"/>
<dbReference type="GO" id="GO:0008817">
    <property type="term" value="F:corrinoid adenosyltransferase activity"/>
    <property type="evidence" value="ECO:0007669"/>
    <property type="project" value="UniProtKB-EC"/>
</dbReference>
<comment type="caution">
    <text evidence="1">The sequence shown here is derived from an EMBL/GenBank/DDBJ whole genome shotgun (WGS) entry which is preliminary data.</text>
</comment>
<gene>
    <name evidence="1" type="primary">cobO</name>
    <name evidence="1" type="ORF">BWY43_00136</name>
</gene>